<gene>
    <name evidence="2" type="ORF">LZZ85_00020</name>
</gene>
<name>A0ABS9KJY0_9BACT</name>
<organism evidence="2 3">
    <name type="scientific">Terrimonas ginsenosidimutans</name>
    <dbReference type="NCBI Taxonomy" id="2908004"/>
    <lineage>
        <taxon>Bacteria</taxon>
        <taxon>Pseudomonadati</taxon>
        <taxon>Bacteroidota</taxon>
        <taxon>Chitinophagia</taxon>
        <taxon>Chitinophagales</taxon>
        <taxon>Chitinophagaceae</taxon>
        <taxon>Terrimonas</taxon>
    </lineage>
</organism>
<evidence type="ECO:0000313" key="3">
    <source>
        <dbReference type="Proteomes" id="UP001165367"/>
    </source>
</evidence>
<reference evidence="2" key="1">
    <citation type="submission" date="2022-01" db="EMBL/GenBank/DDBJ databases">
        <authorList>
            <person name="Jo J.-H."/>
            <person name="Im W.-T."/>
        </authorList>
    </citation>
    <scope>NUCLEOTIDE SEQUENCE</scope>
    <source>
        <strain evidence="2">NA20</strain>
    </source>
</reference>
<proteinExistence type="predicted"/>
<protein>
    <recommendedName>
        <fullName evidence="1">MoxR-vWA-beta-propeller ternary system domain-containing protein</fullName>
    </recommendedName>
</protein>
<comment type="caution">
    <text evidence="2">The sequence shown here is derived from an EMBL/GenBank/DDBJ whole genome shotgun (WGS) entry which is preliminary data.</text>
</comment>
<dbReference type="InterPro" id="IPR045552">
    <property type="entry name" value="bpX2"/>
</dbReference>
<evidence type="ECO:0000259" key="1">
    <source>
        <dbReference type="Pfam" id="PF19918"/>
    </source>
</evidence>
<feature type="domain" description="MoxR-vWA-beta-propeller ternary system" evidence="1">
    <location>
        <begin position="5"/>
        <end position="228"/>
    </location>
</feature>
<keyword evidence="3" id="KW-1185">Reference proteome</keyword>
<dbReference type="Pfam" id="PF19918">
    <property type="entry name" value="bpX2"/>
    <property type="match status" value="1"/>
</dbReference>
<dbReference type="RefSeq" id="WP_237867863.1">
    <property type="nucleotide sequence ID" value="NZ_JAKLTR010000001.1"/>
</dbReference>
<dbReference type="EMBL" id="JAKLTR010000001">
    <property type="protein sequence ID" value="MCG2612634.1"/>
    <property type="molecule type" value="Genomic_DNA"/>
</dbReference>
<sequence>MLLTILKKDLETLASVRCINGLMAAVDGEYIWLRGNDTIAESNAVIRHLPVKQRFHLDENDLLFPSGMVTPTGKLKEMNWQSLQELIPVQLPVSTGVGENPSSVDLRLQPSSRVHKSAGLLTDLAIWRYYGETAPVVRLNALKFAVSENKKVMIIGDLLPSIPGREYWNCHGMMLPAGFEFELEVVTSFLPQQLNGNGDALIVFDTNGEWHQIDHNFFIPATRSAIRMTMMNEE</sequence>
<dbReference type="Proteomes" id="UP001165367">
    <property type="component" value="Unassembled WGS sequence"/>
</dbReference>
<accession>A0ABS9KJY0</accession>
<evidence type="ECO:0000313" key="2">
    <source>
        <dbReference type="EMBL" id="MCG2612634.1"/>
    </source>
</evidence>